<reference evidence="1 2" key="1">
    <citation type="submission" date="2023-07" db="EMBL/GenBank/DDBJ databases">
        <title>Genomic Encyclopedia of Type Strains, Phase IV (KMG-IV): sequencing the most valuable type-strain genomes for metagenomic binning, comparative biology and taxonomic classification.</title>
        <authorList>
            <person name="Goeker M."/>
        </authorList>
    </citation>
    <scope>NUCLEOTIDE SEQUENCE [LARGE SCALE GENOMIC DNA]</scope>
    <source>
        <strain evidence="1 2">DSM 2457</strain>
    </source>
</reference>
<protein>
    <submittedName>
        <fullName evidence="1">Uncharacterized protein</fullName>
    </submittedName>
</protein>
<accession>A0ABU0BH47</accession>
<gene>
    <name evidence="1" type="ORF">J2S75_003691</name>
</gene>
<sequence length="216" mass="23598">MAWKLAGRTFETACLPFSGPTTLSPSAAPYHGGSNSSLPIEPSNIPPMAERLNFASGMGRQISAHCSAEPQEESCREQLLVASRSPALFAARTRSLRLPPQPSATWMKRLALQPAGLSSTNRPSARGTAAPCDSARAMWRARRSSCWFRLACWAPSNPDIDSLRILHWRPRRKGFTYARVLSPPIETTSSFSEMSPSTGLIIAITSPSYIIVGRQR</sequence>
<proteinExistence type="predicted"/>
<dbReference type="EMBL" id="JAUSUI010000008">
    <property type="protein sequence ID" value="MDQ0304646.1"/>
    <property type="molecule type" value="Genomic_DNA"/>
</dbReference>
<organism evidence="1 2">
    <name type="scientific">Ancylobacter polymorphus</name>
    <dbReference type="NCBI Taxonomy" id="223390"/>
    <lineage>
        <taxon>Bacteria</taxon>
        <taxon>Pseudomonadati</taxon>
        <taxon>Pseudomonadota</taxon>
        <taxon>Alphaproteobacteria</taxon>
        <taxon>Hyphomicrobiales</taxon>
        <taxon>Xanthobacteraceae</taxon>
        <taxon>Ancylobacter</taxon>
    </lineage>
</organism>
<keyword evidence="2" id="KW-1185">Reference proteome</keyword>
<name>A0ABU0BH47_9HYPH</name>
<dbReference type="Proteomes" id="UP001224682">
    <property type="component" value="Unassembled WGS sequence"/>
</dbReference>
<comment type="caution">
    <text evidence="1">The sequence shown here is derived from an EMBL/GenBank/DDBJ whole genome shotgun (WGS) entry which is preliminary data.</text>
</comment>
<evidence type="ECO:0000313" key="2">
    <source>
        <dbReference type="Proteomes" id="UP001224682"/>
    </source>
</evidence>
<evidence type="ECO:0000313" key="1">
    <source>
        <dbReference type="EMBL" id="MDQ0304646.1"/>
    </source>
</evidence>